<dbReference type="InterPro" id="IPR014711">
    <property type="entry name" value="TopoI_cat_a-hlx-sub_euk"/>
</dbReference>
<evidence type="ECO:0000256" key="4">
    <source>
        <dbReference type="ARBA" id="ARBA00023029"/>
    </source>
</evidence>
<comment type="catalytic activity">
    <reaction evidence="1">
        <text>ATP-independent breakage of single-stranded DNA, followed by passage and rejoining.</text>
        <dbReference type="EC" id="5.6.2.1"/>
    </reaction>
</comment>
<evidence type="ECO:0000259" key="7">
    <source>
        <dbReference type="Pfam" id="PF01028"/>
    </source>
</evidence>
<evidence type="ECO:0000256" key="3">
    <source>
        <dbReference type="ARBA" id="ARBA00012891"/>
    </source>
</evidence>
<dbReference type="RefSeq" id="WP_190437424.1">
    <property type="nucleotide sequence ID" value="NZ_JAMPKM010000011.1"/>
</dbReference>
<dbReference type="InterPro" id="IPR011010">
    <property type="entry name" value="DNA_brk_join_enz"/>
</dbReference>
<name>A0ABV0JAS5_9CYAN</name>
<keyword evidence="5" id="KW-0238">DNA-binding</keyword>
<dbReference type="SUPFAM" id="SSF56349">
    <property type="entry name" value="DNA breaking-rejoining enzymes"/>
    <property type="match status" value="1"/>
</dbReference>
<evidence type="ECO:0000256" key="6">
    <source>
        <dbReference type="ARBA" id="ARBA00023235"/>
    </source>
</evidence>
<feature type="domain" description="DNA topoisomerase IB N-terminal" evidence="8">
    <location>
        <begin position="51"/>
        <end position="99"/>
    </location>
</feature>
<dbReference type="PROSITE" id="PS52038">
    <property type="entry name" value="TOPO_IB_2"/>
    <property type="match status" value="1"/>
</dbReference>
<dbReference type="Pfam" id="PF01028">
    <property type="entry name" value="Topoisom_I"/>
    <property type="match status" value="1"/>
</dbReference>
<dbReference type="Gene3D" id="1.10.132.120">
    <property type="match status" value="1"/>
</dbReference>
<evidence type="ECO:0000313" key="9">
    <source>
        <dbReference type="EMBL" id="MEP0818865.1"/>
    </source>
</evidence>
<protein>
    <recommendedName>
        <fullName evidence="3">DNA topoisomerase</fullName>
        <ecNumber evidence="3">5.6.2.1</ecNumber>
    </recommendedName>
</protein>
<dbReference type="InterPro" id="IPR013500">
    <property type="entry name" value="TopoI_cat_euk"/>
</dbReference>
<keyword evidence="10" id="KW-1185">Reference proteome</keyword>
<evidence type="ECO:0000259" key="8">
    <source>
        <dbReference type="Pfam" id="PF21338"/>
    </source>
</evidence>
<proteinExistence type="inferred from homology"/>
<keyword evidence="6" id="KW-0413">Isomerase</keyword>
<dbReference type="PRINTS" id="PR00416">
    <property type="entry name" value="EUTPISMRASEI"/>
</dbReference>
<dbReference type="InterPro" id="IPR001631">
    <property type="entry name" value="TopoI"/>
</dbReference>
<dbReference type="Gene3D" id="3.90.15.10">
    <property type="entry name" value="Topoisomerase I, Chain A, domain 3"/>
    <property type="match status" value="1"/>
</dbReference>
<feature type="domain" description="DNA topoisomerase I catalytic core eukaryotic-type" evidence="7">
    <location>
        <begin position="111"/>
        <end position="327"/>
    </location>
</feature>
<organism evidence="9 10">
    <name type="scientific">Trichocoleus desertorum GB2-A4</name>
    <dbReference type="NCBI Taxonomy" id="2933944"/>
    <lineage>
        <taxon>Bacteria</taxon>
        <taxon>Bacillati</taxon>
        <taxon>Cyanobacteriota</taxon>
        <taxon>Cyanophyceae</taxon>
        <taxon>Leptolyngbyales</taxon>
        <taxon>Trichocoleusaceae</taxon>
        <taxon>Trichocoleus</taxon>
    </lineage>
</organism>
<evidence type="ECO:0000256" key="5">
    <source>
        <dbReference type="ARBA" id="ARBA00023125"/>
    </source>
</evidence>
<comment type="caution">
    <text evidence="9">The sequence shown here is derived from an EMBL/GenBank/DDBJ whole genome shotgun (WGS) entry which is preliminary data.</text>
</comment>
<dbReference type="InterPro" id="IPR049331">
    <property type="entry name" value="Top1B_N_bact"/>
</dbReference>
<dbReference type="EC" id="5.6.2.1" evidence="3"/>
<dbReference type="Gene3D" id="3.30.66.10">
    <property type="entry name" value="DNA topoisomerase I domain"/>
    <property type="match status" value="1"/>
</dbReference>
<dbReference type="SUPFAM" id="SSF55869">
    <property type="entry name" value="DNA topoisomerase I domain"/>
    <property type="match status" value="1"/>
</dbReference>
<evidence type="ECO:0000313" key="10">
    <source>
        <dbReference type="Proteomes" id="UP001464891"/>
    </source>
</evidence>
<dbReference type="EMBL" id="JAMPKM010000011">
    <property type="protein sequence ID" value="MEP0818865.1"/>
    <property type="molecule type" value="Genomic_DNA"/>
</dbReference>
<evidence type="ECO:0000256" key="1">
    <source>
        <dbReference type="ARBA" id="ARBA00000213"/>
    </source>
</evidence>
<gene>
    <name evidence="9" type="ORF">NC998_17345</name>
</gene>
<keyword evidence="4" id="KW-0799">Topoisomerase</keyword>
<dbReference type="Pfam" id="PF21338">
    <property type="entry name" value="Top1B_N_bact"/>
    <property type="match status" value="1"/>
</dbReference>
<accession>A0ABV0JAS5</accession>
<dbReference type="InterPro" id="IPR035447">
    <property type="entry name" value="DNA_topo_I_N_sf"/>
</dbReference>
<sequence>MQLQRQRSKRSQRRKFLASLITDPVQSAQVAGLRYVNDDSPGIQRQPRGKGFVYLNIDGKIIRDRQEIQRIESLAVPPAYKDVWICPFANGHIQATGRDAKGRKQYRYHSLWRQVRDQTKFTRLIAFSDALPTLRERVDHDLGLRGLSREKVLATVVRLLETTCIRVGNETYARTNRSFGLTTMRCQHVDISGTTLRFKFRGKSGVDHDIQISDRRLARIIKRCQEIPGYELFQYLDDAGQSQCIDSGAVNTYLQEITKQDFTAKDFRTWSGTVMAALELDAMGPFQSQTQAKKNINQAIKNVAAHLGNRPATCRKYYVHPAILDAYLDGSLMSTLEKAMQQPASDSAYALNPEEMAVVAILEQQLEARQPVAS</sequence>
<reference evidence="9 10" key="1">
    <citation type="submission" date="2022-04" db="EMBL/GenBank/DDBJ databases">
        <title>Positive selection, recombination, and allopatry shape intraspecific diversity of widespread and dominant cyanobacteria.</title>
        <authorList>
            <person name="Wei J."/>
            <person name="Shu W."/>
            <person name="Hu C."/>
        </authorList>
    </citation>
    <scope>NUCLEOTIDE SEQUENCE [LARGE SCALE GENOMIC DNA]</scope>
    <source>
        <strain evidence="9 10">GB2-A4</strain>
    </source>
</reference>
<dbReference type="Proteomes" id="UP001464891">
    <property type="component" value="Unassembled WGS sequence"/>
</dbReference>
<comment type="similarity">
    <text evidence="2">Belongs to the type IB topoisomerase family.</text>
</comment>
<evidence type="ECO:0000256" key="2">
    <source>
        <dbReference type="ARBA" id="ARBA00006645"/>
    </source>
</evidence>